<dbReference type="InterPro" id="IPR041426">
    <property type="entry name" value="Mos1_HTH"/>
</dbReference>
<dbReference type="PANTHER" id="PTHR23015:SF4">
    <property type="entry name" value="DUF38 DOMAIN-CONTAINING PROTEIN-RELATED"/>
    <property type="match status" value="1"/>
</dbReference>
<organism evidence="3">
    <name type="scientific">Caenorhabditis remanei</name>
    <name type="common">Caenorhabditis vulgaris</name>
    <dbReference type="NCBI Taxonomy" id="31234"/>
    <lineage>
        <taxon>Eukaryota</taxon>
        <taxon>Metazoa</taxon>
        <taxon>Ecdysozoa</taxon>
        <taxon>Nematoda</taxon>
        <taxon>Chromadorea</taxon>
        <taxon>Rhabditida</taxon>
        <taxon>Rhabditina</taxon>
        <taxon>Rhabditomorpha</taxon>
        <taxon>Rhabditoidea</taxon>
        <taxon>Rhabditidae</taxon>
        <taxon>Peloderinae</taxon>
        <taxon>Caenorhabditis</taxon>
    </lineage>
</organism>
<dbReference type="HOGENOM" id="CLU_030831_2_0_1"/>
<dbReference type="SMART" id="SM00256">
    <property type="entry name" value="FBOX"/>
    <property type="match status" value="1"/>
</dbReference>
<keyword evidence="3" id="KW-1185">Reference proteome</keyword>
<dbReference type="PROSITE" id="PS50181">
    <property type="entry name" value="FBOX"/>
    <property type="match status" value="1"/>
</dbReference>
<dbReference type="EMBL" id="DS268531">
    <property type="protein sequence ID" value="EFO87087.1"/>
    <property type="molecule type" value="Genomic_DNA"/>
</dbReference>
<accession>E3N5G2</accession>
<dbReference type="SUPFAM" id="SSF81383">
    <property type="entry name" value="F-box domain"/>
    <property type="match status" value="1"/>
</dbReference>
<proteinExistence type="predicted"/>
<dbReference type="AlphaFoldDB" id="E3N5G2"/>
<feature type="domain" description="F-box" evidence="1">
    <location>
        <begin position="110"/>
        <end position="149"/>
    </location>
</feature>
<dbReference type="CDD" id="cd22150">
    <property type="entry name" value="F-box_CeFBXA-like"/>
    <property type="match status" value="1"/>
</dbReference>
<evidence type="ECO:0000313" key="2">
    <source>
        <dbReference type="EMBL" id="EFO87087.1"/>
    </source>
</evidence>
<sequence>MLYDISQRKTMRESIENHRFLCKHLGKKAISYDEYECRFNRCLNENYHSAIAKRDLPIPDIHVCILSDVIDRKTAEKSIDDLCDAFKNHNIDKEDHKCCFKRFRNGHASQVTFSDLPEDVLAEIIDRCDIQSYLNLRNVSHGLRTVIDQLAPPCTDIDFICRVGEIMVFLNGIRIASSELFDESQLRSELFRSLKTLELLLRNPKLRLESFEFITAYCFQVTEVPPRNHKQDFFDFLNSLNHKIHVEKCVMEVECEKEVIGVLKCLKPGKLEKLNIDMEHLNRKIDEVVKMDQWKLAKHLKIHTFELPPIENFFHFSTFELSFPRISMEDVVKLCENAFKSNSFEYCDVQIPKEFKLETIKRVLNLQPTASSKIYSIPNTNVFIKLIGYWGIERLKIYKK</sequence>
<name>E3N5G2_CAERE</name>
<gene>
    <name evidence="2" type="ORF">CRE_29007</name>
</gene>
<evidence type="ECO:0000259" key="1">
    <source>
        <dbReference type="PROSITE" id="PS50181"/>
    </source>
</evidence>
<evidence type="ECO:0000313" key="3">
    <source>
        <dbReference type="Proteomes" id="UP000008281"/>
    </source>
</evidence>
<dbReference type="InParanoid" id="E3N5G2"/>
<dbReference type="InterPro" id="IPR002900">
    <property type="entry name" value="DUF38/FTH_CAE_spp"/>
</dbReference>
<reference evidence="2" key="1">
    <citation type="submission" date="2007-07" db="EMBL/GenBank/DDBJ databases">
        <title>PCAP assembly of the Caenorhabditis remanei genome.</title>
        <authorList>
            <consortium name="The Caenorhabditis remanei Sequencing Consortium"/>
            <person name="Wilson R.K."/>
        </authorList>
    </citation>
    <scope>NUCLEOTIDE SEQUENCE [LARGE SCALE GENOMIC DNA]</scope>
    <source>
        <strain evidence="2">PB4641</strain>
    </source>
</reference>
<dbReference type="InterPro" id="IPR001810">
    <property type="entry name" value="F-box_dom"/>
</dbReference>
<protein>
    <recommendedName>
        <fullName evidence="1">F-box domain-containing protein</fullName>
    </recommendedName>
</protein>
<dbReference type="Pfam" id="PF17906">
    <property type="entry name" value="HTH_48"/>
    <property type="match status" value="1"/>
</dbReference>
<dbReference type="Proteomes" id="UP000008281">
    <property type="component" value="Unassembled WGS sequence"/>
</dbReference>
<dbReference type="InterPro" id="IPR040161">
    <property type="entry name" value="FB224"/>
</dbReference>
<dbReference type="Pfam" id="PF01827">
    <property type="entry name" value="FTH"/>
    <property type="match status" value="1"/>
</dbReference>
<dbReference type="GO" id="GO:0045087">
    <property type="term" value="P:innate immune response"/>
    <property type="evidence" value="ECO:0007669"/>
    <property type="project" value="TreeGrafter"/>
</dbReference>
<dbReference type="Pfam" id="PF00646">
    <property type="entry name" value="F-box"/>
    <property type="match status" value="1"/>
</dbReference>
<dbReference type="InterPro" id="IPR036047">
    <property type="entry name" value="F-box-like_dom_sf"/>
</dbReference>
<dbReference type="PANTHER" id="PTHR23015">
    <property type="entry name" value="UNCHARACTERIZED C.ELEGANS PROTEIN"/>
    <property type="match status" value="1"/>
</dbReference>
<dbReference type="FunCoup" id="E3N5G2">
    <property type="interactions" value="2010"/>
</dbReference>